<sequence length="67" mass="7185">MTSEESSMAECLGLRGRSGPHAAVSRSRTRRHFAFKSAALLPSGLTISPSVTAQPRGMIDDRILSDL</sequence>
<evidence type="ECO:0000313" key="2">
    <source>
        <dbReference type="EMBL" id="CAH2068696.1"/>
    </source>
</evidence>
<evidence type="ECO:0000256" key="1">
    <source>
        <dbReference type="SAM" id="MobiDB-lite"/>
    </source>
</evidence>
<dbReference type="EMBL" id="OW152817">
    <property type="protein sequence ID" value="CAH2068696.1"/>
    <property type="molecule type" value="Genomic_DNA"/>
</dbReference>
<name>A0ABN8J462_9NEOP</name>
<gene>
    <name evidence="2" type="ORF">IPOD504_LOCUS14504</name>
</gene>
<keyword evidence="3" id="KW-1185">Reference proteome</keyword>
<dbReference type="Proteomes" id="UP000837857">
    <property type="component" value="Chromosome 5"/>
</dbReference>
<feature type="region of interest" description="Disordered" evidence="1">
    <location>
        <begin position="1"/>
        <end position="26"/>
    </location>
</feature>
<reference evidence="2" key="1">
    <citation type="submission" date="2022-03" db="EMBL/GenBank/DDBJ databases">
        <authorList>
            <person name="Martin H S."/>
        </authorList>
    </citation>
    <scope>NUCLEOTIDE SEQUENCE</scope>
</reference>
<proteinExistence type="predicted"/>
<feature type="non-terminal residue" evidence="2">
    <location>
        <position position="1"/>
    </location>
</feature>
<organism evidence="2 3">
    <name type="scientific">Iphiclides podalirius</name>
    <name type="common">scarce swallowtail</name>
    <dbReference type="NCBI Taxonomy" id="110791"/>
    <lineage>
        <taxon>Eukaryota</taxon>
        <taxon>Metazoa</taxon>
        <taxon>Ecdysozoa</taxon>
        <taxon>Arthropoda</taxon>
        <taxon>Hexapoda</taxon>
        <taxon>Insecta</taxon>
        <taxon>Pterygota</taxon>
        <taxon>Neoptera</taxon>
        <taxon>Endopterygota</taxon>
        <taxon>Lepidoptera</taxon>
        <taxon>Glossata</taxon>
        <taxon>Ditrysia</taxon>
        <taxon>Papilionoidea</taxon>
        <taxon>Papilionidae</taxon>
        <taxon>Papilioninae</taxon>
        <taxon>Iphiclides</taxon>
    </lineage>
</organism>
<evidence type="ECO:0000313" key="3">
    <source>
        <dbReference type="Proteomes" id="UP000837857"/>
    </source>
</evidence>
<accession>A0ABN8J462</accession>
<protein>
    <submittedName>
        <fullName evidence="2">Uncharacterized protein</fullName>
    </submittedName>
</protein>